<dbReference type="Gene3D" id="3.30.1380.10">
    <property type="match status" value="1"/>
</dbReference>
<dbReference type="SUPFAM" id="SSF55166">
    <property type="entry name" value="Hedgehog/DD-peptidase"/>
    <property type="match status" value="1"/>
</dbReference>
<evidence type="ECO:0000313" key="2">
    <source>
        <dbReference type="EMBL" id="MDQ1207557.1"/>
    </source>
</evidence>
<feature type="domain" description="Peptidase M15A C-terminal" evidence="1">
    <location>
        <begin position="134"/>
        <end position="168"/>
    </location>
</feature>
<dbReference type="InterPro" id="IPR009045">
    <property type="entry name" value="Zn_M74/Hedgehog-like"/>
</dbReference>
<organism evidence="2 3">
    <name type="scientific">Acinetobacter baylyi</name>
    <dbReference type="NCBI Taxonomy" id="202950"/>
    <lineage>
        <taxon>Bacteria</taxon>
        <taxon>Pseudomonadati</taxon>
        <taxon>Pseudomonadota</taxon>
        <taxon>Gammaproteobacteria</taxon>
        <taxon>Moraxellales</taxon>
        <taxon>Moraxellaceae</taxon>
        <taxon>Acinetobacter</taxon>
    </lineage>
</organism>
<dbReference type="GeneID" id="45234127"/>
<proteinExistence type="predicted"/>
<protein>
    <recommendedName>
        <fullName evidence="1">Peptidase M15A C-terminal domain-containing protein</fullName>
    </recommendedName>
</protein>
<dbReference type="InterPro" id="IPR013230">
    <property type="entry name" value="Peptidase_M15A_C"/>
</dbReference>
<sequence>MKKSNVTLGLIVISLGICSCTTPTHQQPVQKKPQPPRFNVLHPIKIKKITPVSYYVWLEKQNNHQRVKAYKDFLSSQGVTMVAPDFELFRSARGWEECHYDQYDIPDQSVWVNAVPTLKLLQKLVNIGILTDFELTSAYRSPLLNACVGGAKESSHMQNAAVDFRIGPEFPTSFEETDIADTKIKLCKFWQTEGAKYNMGLGVYSTGQIHIDTKGFRTWGPDHTWHSSICGEKIP</sequence>
<accession>A0ABU0USN4</accession>
<dbReference type="Pfam" id="PF08291">
    <property type="entry name" value="Peptidase_M15_3"/>
    <property type="match status" value="1"/>
</dbReference>
<dbReference type="RefSeq" id="WP_004926742.1">
    <property type="nucleotide sequence ID" value="NZ_BCMA01000020.1"/>
</dbReference>
<evidence type="ECO:0000313" key="3">
    <source>
        <dbReference type="Proteomes" id="UP001233360"/>
    </source>
</evidence>
<reference evidence="2 3" key="1">
    <citation type="submission" date="2023-07" db="EMBL/GenBank/DDBJ databases">
        <title>Functional and genomic diversity of the sorghum phyllosphere microbiome.</title>
        <authorList>
            <person name="Shade A."/>
        </authorList>
    </citation>
    <scope>NUCLEOTIDE SEQUENCE [LARGE SCALE GENOMIC DNA]</scope>
    <source>
        <strain evidence="2 3">SORGH_AS_0887</strain>
    </source>
</reference>
<evidence type="ECO:0000259" key="1">
    <source>
        <dbReference type="Pfam" id="PF08291"/>
    </source>
</evidence>
<keyword evidence="3" id="KW-1185">Reference proteome</keyword>
<dbReference type="Proteomes" id="UP001233360">
    <property type="component" value="Unassembled WGS sequence"/>
</dbReference>
<name>A0ABU0USN4_ACIBI</name>
<dbReference type="EMBL" id="JAUTBK010000002">
    <property type="protein sequence ID" value="MDQ1207557.1"/>
    <property type="molecule type" value="Genomic_DNA"/>
</dbReference>
<comment type="caution">
    <text evidence="2">The sequence shown here is derived from an EMBL/GenBank/DDBJ whole genome shotgun (WGS) entry which is preliminary data.</text>
</comment>
<dbReference type="PROSITE" id="PS51257">
    <property type="entry name" value="PROKAR_LIPOPROTEIN"/>
    <property type="match status" value="1"/>
</dbReference>
<gene>
    <name evidence="2" type="ORF">QE380_000480</name>
</gene>